<dbReference type="GO" id="GO:0005634">
    <property type="term" value="C:nucleus"/>
    <property type="evidence" value="ECO:0007669"/>
    <property type="project" value="TreeGrafter"/>
</dbReference>
<dbReference type="GO" id="GO:0061630">
    <property type="term" value="F:ubiquitin protein ligase activity"/>
    <property type="evidence" value="ECO:0007669"/>
    <property type="project" value="TreeGrafter"/>
</dbReference>
<keyword evidence="3" id="KW-0862">Zinc</keyword>
<evidence type="ECO:0000256" key="2">
    <source>
        <dbReference type="ARBA" id="ARBA00022771"/>
    </source>
</evidence>
<dbReference type="GO" id="GO:0008270">
    <property type="term" value="F:zinc ion binding"/>
    <property type="evidence" value="ECO:0007669"/>
    <property type="project" value="UniProtKB-KW"/>
</dbReference>
<evidence type="ECO:0000313" key="7">
    <source>
        <dbReference type="EMBL" id="CAD9664610.1"/>
    </source>
</evidence>
<organism evidence="7">
    <name type="scientific">Mucochytrium quahogii</name>
    <dbReference type="NCBI Taxonomy" id="96639"/>
    <lineage>
        <taxon>Eukaryota</taxon>
        <taxon>Sar</taxon>
        <taxon>Stramenopiles</taxon>
        <taxon>Bigyra</taxon>
        <taxon>Labyrinthulomycetes</taxon>
        <taxon>Thraustochytrida</taxon>
        <taxon>Thraustochytriidae</taxon>
        <taxon>Mucochytrium</taxon>
    </lineage>
</organism>
<evidence type="ECO:0000256" key="4">
    <source>
        <dbReference type="PROSITE-ProRule" id="PRU00175"/>
    </source>
</evidence>
<dbReference type="Gene3D" id="3.30.40.10">
    <property type="entry name" value="Zinc/RING finger domain, C3HC4 (zinc finger)"/>
    <property type="match status" value="1"/>
</dbReference>
<dbReference type="CDD" id="cd16454">
    <property type="entry name" value="RING-H2_PA-TM-RING"/>
    <property type="match status" value="1"/>
</dbReference>
<dbReference type="SUPFAM" id="SSF57850">
    <property type="entry name" value="RING/U-box"/>
    <property type="match status" value="1"/>
</dbReference>
<dbReference type="Pfam" id="PF13639">
    <property type="entry name" value="zf-RING_2"/>
    <property type="match status" value="1"/>
</dbReference>
<feature type="compositionally biased region" description="Polar residues" evidence="5">
    <location>
        <begin position="200"/>
        <end position="214"/>
    </location>
</feature>
<accession>A0A7S2R9H4</accession>
<dbReference type="EMBL" id="HBHK01001762">
    <property type="protein sequence ID" value="CAD9664610.1"/>
    <property type="molecule type" value="Transcribed_RNA"/>
</dbReference>
<sequence>MAAHSGQSQSTAASAVRETGVPMITISFSIPLSQLPGEQLPFMTEGPSGPPPVPQELVEKLVSEVKTVGDSDCPVNADCDENCAICLNRYVVNEKVLSLPCKHAFHEDCVINWLRLHNSCPNCRTPLPCEGEHSNPAENQPSPADFLRMLTRVFQYPSGEENETTTEPTPPRDAERDQVDGTPNPTELLQTLATFFENIGSQSSDHTGQGSDESTGTEHEATDGEQGGQDSREGPEQFLAGRESDSGLVGNLVHGPGLFGFLMGILNYIPATDDATEEDQPSTQVVPTENTVVPGERPRRNVDLSLMVEIHTARPPMQPHLVEAPQQVEENVECGKLDDDQETYWILPQENMVDQDVAEGSQGASSPLVESETRGVPPSVTENESIGVTQGPASVSSGSEARFPMPDLAQCSIRTLRALLDAMHVEHAHCTEIYELVELLEHQAGFVENNV</sequence>
<dbReference type="InterPro" id="IPR051834">
    <property type="entry name" value="RING_finger_E3_ligase"/>
</dbReference>
<reference evidence="7" key="1">
    <citation type="submission" date="2021-01" db="EMBL/GenBank/DDBJ databases">
        <authorList>
            <person name="Corre E."/>
            <person name="Pelletier E."/>
            <person name="Niang G."/>
            <person name="Scheremetjew M."/>
            <person name="Finn R."/>
            <person name="Kale V."/>
            <person name="Holt S."/>
            <person name="Cochrane G."/>
            <person name="Meng A."/>
            <person name="Brown T."/>
            <person name="Cohen L."/>
        </authorList>
    </citation>
    <scope>NUCLEOTIDE SEQUENCE</scope>
    <source>
        <strain evidence="7">NY070348D</strain>
    </source>
</reference>
<proteinExistence type="predicted"/>
<dbReference type="InterPro" id="IPR001841">
    <property type="entry name" value="Znf_RING"/>
</dbReference>
<name>A0A7S2R9H4_9STRA</name>
<keyword evidence="2 4" id="KW-0863">Zinc-finger</keyword>
<feature type="region of interest" description="Disordered" evidence="5">
    <location>
        <begin position="358"/>
        <end position="400"/>
    </location>
</feature>
<dbReference type="PROSITE" id="PS50089">
    <property type="entry name" value="ZF_RING_2"/>
    <property type="match status" value="1"/>
</dbReference>
<dbReference type="InterPro" id="IPR013083">
    <property type="entry name" value="Znf_RING/FYVE/PHD"/>
</dbReference>
<feature type="region of interest" description="Disordered" evidence="5">
    <location>
        <begin position="156"/>
        <end position="185"/>
    </location>
</feature>
<gene>
    <name evidence="7" type="ORF">QSP1433_LOCUS1081</name>
</gene>
<feature type="region of interest" description="Disordered" evidence="5">
    <location>
        <begin position="200"/>
        <end position="237"/>
    </location>
</feature>
<protein>
    <recommendedName>
        <fullName evidence="6">RING-type domain-containing protein</fullName>
    </recommendedName>
</protein>
<evidence type="ECO:0000256" key="1">
    <source>
        <dbReference type="ARBA" id="ARBA00022723"/>
    </source>
</evidence>
<dbReference type="PANTHER" id="PTHR45931:SF3">
    <property type="entry name" value="RING ZINC FINGER-CONTAINING PROTEIN"/>
    <property type="match status" value="1"/>
</dbReference>
<dbReference type="AlphaFoldDB" id="A0A7S2R9H4"/>
<feature type="domain" description="RING-type" evidence="6">
    <location>
        <begin position="83"/>
        <end position="124"/>
    </location>
</feature>
<feature type="compositionally biased region" description="Polar residues" evidence="5">
    <location>
        <begin position="380"/>
        <end position="399"/>
    </location>
</feature>
<evidence type="ECO:0000259" key="6">
    <source>
        <dbReference type="PROSITE" id="PS50089"/>
    </source>
</evidence>
<evidence type="ECO:0000256" key="3">
    <source>
        <dbReference type="ARBA" id="ARBA00022833"/>
    </source>
</evidence>
<dbReference type="PANTHER" id="PTHR45931">
    <property type="entry name" value="SI:CH211-59O9.10"/>
    <property type="match status" value="1"/>
</dbReference>
<dbReference type="GO" id="GO:0006511">
    <property type="term" value="P:ubiquitin-dependent protein catabolic process"/>
    <property type="evidence" value="ECO:0007669"/>
    <property type="project" value="TreeGrafter"/>
</dbReference>
<dbReference type="SMART" id="SM00184">
    <property type="entry name" value="RING"/>
    <property type="match status" value="1"/>
</dbReference>
<feature type="compositionally biased region" description="Basic and acidic residues" evidence="5">
    <location>
        <begin position="170"/>
        <end position="179"/>
    </location>
</feature>
<keyword evidence="1" id="KW-0479">Metal-binding</keyword>
<evidence type="ECO:0000256" key="5">
    <source>
        <dbReference type="SAM" id="MobiDB-lite"/>
    </source>
</evidence>